<dbReference type="GO" id="GO:0043682">
    <property type="term" value="F:P-type divalent copper transporter activity"/>
    <property type="evidence" value="ECO:0007669"/>
    <property type="project" value="TreeGrafter"/>
</dbReference>
<dbReference type="AlphaFoldDB" id="A0A4R1PWX3"/>
<comment type="caution">
    <text evidence="3">The sequence shown here is derived from an EMBL/GenBank/DDBJ whole genome shotgun (WGS) entry which is preliminary data.</text>
</comment>
<organism evidence="3 4">
    <name type="scientific">Anaerospora hongkongensis</name>
    <dbReference type="NCBI Taxonomy" id="244830"/>
    <lineage>
        <taxon>Bacteria</taxon>
        <taxon>Bacillati</taxon>
        <taxon>Bacillota</taxon>
        <taxon>Negativicutes</taxon>
        <taxon>Selenomonadales</taxon>
        <taxon>Sporomusaceae</taxon>
        <taxon>Anaerospora</taxon>
    </lineage>
</organism>
<dbReference type="SUPFAM" id="SSF56784">
    <property type="entry name" value="HAD-like"/>
    <property type="match status" value="1"/>
</dbReference>
<name>A0A4R1PWX3_9FIRM</name>
<dbReference type="GO" id="GO:0055070">
    <property type="term" value="P:copper ion homeostasis"/>
    <property type="evidence" value="ECO:0007669"/>
    <property type="project" value="TreeGrafter"/>
</dbReference>
<feature type="transmembrane region" description="Helical" evidence="2">
    <location>
        <begin position="170"/>
        <end position="196"/>
    </location>
</feature>
<evidence type="ECO:0000256" key="2">
    <source>
        <dbReference type="SAM" id="Phobius"/>
    </source>
</evidence>
<keyword evidence="1" id="KW-1278">Translocase</keyword>
<keyword evidence="4" id="KW-1185">Reference proteome</keyword>
<sequence length="415" mass="44540">MTAADITRSDYTLIPGRLRISIKGLKNNRLLACRVITCLAQERGIRSVTANPLTGRALIYFHPNLLTLPDIKQLIARAADPVHSVSLLALKASAFKAPASFDLLPAIYPLATAAALAALLTKRLLFGKSSLSSSPYIVSLAAIATIIGGYPLLQSGFHNMAKKKKLNAELLLFGITLPLLIMRESIAGLSALWLVYMTNFSGQTLKRHTDRHIKQLLRCSNSHSAPAARICQPLPDSTPPFPYKARLLLSLLLAGIVYLAKRNIMSSLAVLVAGCPVTAAISRSSALDAALATAARRGILIKDVHAIELAGQITYDTDQLIIVQGHNALTHTGHTAHIVIVEDDPGKMAELIHLSQQTREVIRQNTVLATWFNTAGMALAALQCLSPVGAGLLLNASTLTVILNSRRLLTDSTLS</sequence>
<evidence type="ECO:0000313" key="4">
    <source>
        <dbReference type="Proteomes" id="UP000295063"/>
    </source>
</evidence>
<feature type="transmembrane region" description="Helical" evidence="2">
    <location>
        <begin position="133"/>
        <end position="150"/>
    </location>
</feature>
<dbReference type="GO" id="GO:0016020">
    <property type="term" value="C:membrane"/>
    <property type="evidence" value="ECO:0007669"/>
    <property type="project" value="TreeGrafter"/>
</dbReference>
<reference evidence="3 4" key="1">
    <citation type="submission" date="2019-03" db="EMBL/GenBank/DDBJ databases">
        <title>Genomic Encyclopedia of Type Strains, Phase IV (KMG-IV): sequencing the most valuable type-strain genomes for metagenomic binning, comparative biology and taxonomic classification.</title>
        <authorList>
            <person name="Goeker M."/>
        </authorList>
    </citation>
    <scope>NUCLEOTIDE SEQUENCE [LARGE SCALE GENOMIC DNA]</scope>
    <source>
        <strain evidence="3 4">DSM 15969</strain>
    </source>
</reference>
<dbReference type="PANTHER" id="PTHR43520:SF8">
    <property type="entry name" value="P-TYPE CU(+) TRANSPORTER"/>
    <property type="match status" value="1"/>
</dbReference>
<protein>
    <submittedName>
        <fullName evidence="3">Uncharacterized protein</fullName>
    </submittedName>
</protein>
<keyword evidence="2" id="KW-0472">Membrane</keyword>
<keyword evidence="2" id="KW-0812">Transmembrane</keyword>
<dbReference type="GO" id="GO:0005507">
    <property type="term" value="F:copper ion binding"/>
    <property type="evidence" value="ECO:0007669"/>
    <property type="project" value="TreeGrafter"/>
</dbReference>
<keyword evidence="2" id="KW-1133">Transmembrane helix</keyword>
<feature type="transmembrane region" description="Helical" evidence="2">
    <location>
        <begin position="101"/>
        <end position="121"/>
    </location>
</feature>
<proteinExistence type="predicted"/>
<dbReference type="PANTHER" id="PTHR43520">
    <property type="entry name" value="ATP7, ISOFORM B"/>
    <property type="match status" value="1"/>
</dbReference>
<accession>A0A4R1PWX3</accession>
<dbReference type="RefSeq" id="WP_132080728.1">
    <property type="nucleotide sequence ID" value="NZ_SLUI01000007.1"/>
</dbReference>
<evidence type="ECO:0000313" key="3">
    <source>
        <dbReference type="EMBL" id="TCL36967.1"/>
    </source>
</evidence>
<dbReference type="Proteomes" id="UP000295063">
    <property type="component" value="Unassembled WGS sequence"/>
</dbReference>
<gene>
    <name evidence="3" type="ORF">EV210_107232</name>
</gene>
<evidence type="ECO:0000256" key="1">
    <source>
        <dbReference type="ARBA" id="ARBA00022967"/>
    </source>
</evidence>
<dbReference type="EMBL" id="SLUI01000007">
    <property type="protein sequence ID" value="TCL36967.1"/>
    <property type="molecule type" value="Genomic_DNA"/>
</dbReference>
<dbReference type="OrthoDB" id="1674088at2"/>
<dbReference type="InterPro" id="IPR036412">
    <property type="entry name" value="HAD-like_sf"/>
</dbReference>